<dbReference type="Pfam" id="PF18895">
    <property type="entry name" value="T4SS_pilin"/>
    <property type="match status" value="1"/>
</dbReference>
<evidence type="ECO:0000256" key="2">
    <source>
        <dbReference type="SAM" id="SignalP"/>
    </source>
</evidence>
<dbReference type="InterPro" id="IPR043993">
    <property type="entry name" value="T4SS_pilin"/>
</dbReference>
<reference evidence="3" key="1">
    <citation type="submission" date="2020-05" db="EMBL/GenBank/DDBJ databases">
        <title>High-Quality Genomes of Partial-Nitritation/Anammox System by Hierarchical Clustering Based Hybrid Assembly.</title>
        <authorList>
            <person name="Liu L."/>
            <person name="Wang Y."/>
            <person name="Che Y."/>
            <person name="Chen Y."/>
            <person name="Xia Y."/>
            <person name="Luo R."/>
            <person name="Cheng S.H."/>
            <person name="Zheng C."/>
            <person name="Zhang T."/>
        </authorList>
    </citation>
    <scope>NUCLEOTIDE SEQUENCE</scope>
    <source>
        <strain evidence="3">H1_PAT1</strain>
    </source>
</reference>
<evidence type="ECO:0000313" key="4">
    <source>
        <dbReference type="Proteomes" id="UP000710385"/>
    </source>
</evidence>
<keyword evidence="2" id="KW-0732">Signal</keyword>
<gene>
    <name evidence="3" type="ORF">HS096_01145</name>
</gene>
<feature type="chain" id="PRO_5038103890" description="Transglycosylase SLT domain-containing protein" evidence="2">
    <location>
        <begin position="29"/>
        <end position="497"/>
    </location>
</feature>
<dbReference type="EMBL" id="JABTTY010000001">
    <property type="protein sequence ID" value="MBE7524990.1"/>
    <property type="molecule type" value="Genomic_DNA"/>
</dbReference>
<feature type="transmembrane region" description="Helical" evidence="1">
    <location>
        <begin position="195"/>
        <end position="213"/>
    </location>
</feature>
<sequence>MPLFAARMLIIGGCASALFFAGALEVRAQTACCECHPPNDPNTSSCLTVQVSKLNAADDCVPLPNNVGLANGWTCKKTPLSSTKCKAVSAGGVCKTTPVDAYSMVGEAVAGSTAAPAQSKPAPAILPQLNTKIPGLVLNAGDGESSSLLAQYISGVYRYAVSIVAIVSAIMFIYGAFLYLVSGATSQQIQKGKDIMLDAVVGLILVLSATAILRTINPATIRLNALNISLIVPIDYQFRGDEGLEGTGAAGEPKEAIVQAVIEGSKLAGVDPCIMLAICEHETGLRSIWNGWPNNPKENAIAFGPCQVLATNFHDQSPLAKRLRKEFPDFPEGVAPDPRQMSKTAKLVIGDWFLQNPKAAAFAAADIFRSASYRGNELVGVAAFGAGGGSIQTWRTATACSVKSGVKISGGGDAKAFADSCIPNEVAIVSKITDKRPEKCPESNYECVDLKADKTATLRGHCRNNPNQECKGMKTRDFVQYVIKAYPRMVQKYRCAG</sequence>
<evidence type="ECO:0000256" key="1">
    <source>
        <dbReference type="SAM" id="Phobius"/>
    </source>
</evidence>
<proteinExistence type="predicted"/>
<name>A0A928TV56_UNCKA</name>
<dbReference type="AlphaFoldDB" id="A0A928TV56"/>
<evidence type="ECO:0008006" key="5">
    <source>
        <dbReference type="Google" id="ProtNLM"/>
    </source>
</evidence>
<organism evidence="3 4">
    <name type="scientific">candidate division WWE3 bacterium</name>
    <dbReference type="NCBI Taxonomy" id="2053526"/>
    <lineage>
        <taxon>Bacteria</taxon>
        <taxon>Katanobacteria</taxon>
    </lineage>
</organism>
<feature type="transmembrane region" description="Helical" evidence="1">
    <location>
        <begin position="156"/>
        <end position="183"/>
    </location>
</feature>
<protein>
    <recommendedName>
        <fullName evidence="5">Transglycosylase SLT domain-containing protein</fullName>
    </recommendedName>
</protein>
<dbReference type="Proteomes" id="UP000710385">
    <property type="component" value="Unassembled WGS sequence"/>
</dbReference>
<evidence type="ECO:0000313" key="3">
    <source>
        <dbReference type="EMBL" id="MBE7524990.1"/>
    </source>
</evidence>
<feature type="signal peptide" evidence="2">
    <location>
        <begin position="1"/>
        <end position="28"/>
    </location>
</feature>
<keyword evidence="1" id="KW-0812">Transmembrane</keyword>
<keyword evidence="1" id="KW-0472">Membrane</keyword>
<comment type="caution">
    <text evidence="3">The sequence shown here is derived from an EMBL/GenBank/DDBJ whole genome shotgun (WGS) entry which is preliminary data.</text>
</comment>
<keyword evidence="1" id="KW-1133">Transmembrane helix</keyword>
<accession>A0A928TV56</accession>